<keyword evidence="2" id="KW-1185">Reference proteome</keyword>
<organism evidence="1 2">
    <name type="scientific">Endozoicomonas gorgoniicola</name>
    <dbReference type="NCBI Taxonomy" id="1234144"/>
    <lineage>
        <taxon>Bacteria</taxon>
        <taxon>Pseudomonadati</taxon>
        <taxon>Pseudomonadota</taxon>
        <taxon>Gammaproteobacteria</taxon>
        <taxon>Oceanospirillales</taxon>
        <taxon>Endozoicomonadaceae</taxon>
        <taxon>Endozoicomonas</taxon>
    </lineage>
</organism>
<evidence type="ECO:0000313" key="1">
    <source>
        <dbReference type="EMBL" id="MCW7555480.1"/>
    </source>
</evidence>
<protein>
    <submittedName>
        <fullName evidence="1">DUF29 domain-containing protein</fullName>
    </submittedName>
</protein>
<dbReference type="Gene3D" id="1.20.1220.20">
    <property type="entry name" value="Uncharcterised protein PF01724"/>
    <property type="match status" value="1"/>
</dbReference>
<gene>
    <name evidence="1" type="ORF">NX722_23220</name>
</gene>
<dbReference type="RefSeq" id="WP_262565237.1">
    <property type="nucleotide sequence ID" value="NZ_JAPFCC010000001.1"/>
</dbReference>
<dbReference type="EMBL" id="JAPFCC010000001">
    <property type="protein sequence ID" value="MCW7555480.1"/>
    <property type="molecule type" value="Genomic_DNA"/>
</dbReference>
<dbReference type="InterPro" id="IPR002636">
    <property type="entry name" value="DUF29"/>
</dbReference>
<dbReference type="Pfam" id="PF01724">
    <property type="entry name" value="DUF29"/>
    <property type="match status" value="1"/>
</dbReference>
<comment type="caution">
    <text evidence="1">The sequence shown here is derived from an EMBL/GenBank/DDBJ whole genome shotgun (WGS) entry which is preliminary data.</text>
</comment>
<dbReference type="Proteomes" id="UP001209854">
    <property type="component" value="Unassembled WGS sequence"/>
</dbReference>
<name>A0ABT3N1H8_9GAMM</name>
<reference evidence="1 2" key="1">
    <citation type="submission" date="2022-10" db="EMBL/GenBank/DDBJ databases">
        <title>High-quality genome sequences of two octocoral-associated bacteria, Endozoicomonas euniceicola EF212 and Endozoicomonas gorgoniicola PS125.</title>
        <authorList>
            <person name="Chiou Y.-J."/>
            <person name="Chen Y.-H."/>
        </authorList>
    </citation>
    <scope>NUCLEOTIDE SEQUENCE [LARGE SCALE GENOMIC DNA]</scope>
    <source>
        <strain evidence="1 2">PS125</strain>
    </source>
</reference>
<proteinExistence type="predicted"/>
<accession>A0ABT3N1H8</accession>
<evidence type="ECO:0000313" key="2">
    <source>
        <dbReference type="Proteomes" id="UP001209854"/>
    </source>
</evidence>
<dbReference type="PANTHER" id="PTHR34235">
    <property type="entry name" value="SLR1203 PROTEIN-RELATED"/>
    <property type="match status" value="1"/>
</dbReference>
<sequence>MDNLYDTDFYRWKEQQKQHLIHKRFDQLDLERVIEEFDDMGSELDALQSRLTTLLLHLLKYSYQINVINPVLPEPYNCRNWKGTIREQRKQLHRLMKSRPHLKHKVPEVFEDSYQDGKELAIEAMNDYVQPHQRLNNASFPENCPWDFETIMKSGWLPEG</sequence>